<reference evidence="1 2" key="1">
    <citation type="submission" date="2016-08" db="EMBL/GenBank/DDBJ databases">
        <title>Draft genome sequence of Candidatus Piscirickettsia litoralis, from seawater.</title>
        <authorList>
            <person name="Wan X."/>
            <person name="Lee A.J."/>
            <person name="Hou S."/>
            <person name="Donachie S.P."/>
        </authorList>
    </citation>
    <scope>NUCLEOTIDE SEQUENCE [LARGE SCALE GENOMIC DNA]</scope>
    <source>
        <strain evidence="1 2">Y2</strain>
    </source>
</reference>
<name>A0ABX2ZYN5_9GAMM</name>
<accession>A0ABX2ZYN5</accession>
<sequence>MKLDIAQRGEAATYSLKKASEGDEVKFEFIRDNKGLYHVDLICKIMNDEHISLLKLVGVPCQNYLHSLVIV</sequence>
<evidence type="ECO:0000313" key="1">
    <source>
        <dbReference type="EMBL" id="ODN41499.1"/>
    </source>
</evidence>
<dbReference type="Proteomes" id="UP000094329">
    <property type="component" value="Unassembled WGS sequence"/>
</dbReference>
<evidence type="ECO:0000313" key="2">
    <source>
        <dbReference type="Proteomes" id="UP000094329"/>
    </source>
</evidence>
<protein>
    <submittedName>
        <fullName evidence="1">Uncharacterized protein</fullName>
    </submittedName>
</protein>
<gene>
    <name evidence="1" type="ORF">BGC07_15425</name>
</gene>
<dbReference type="EMBL" id="MDTU01000002">
    <property type="protein sequence ID" value="ODN41499.1"/>
    <property type="molecule type" value="Genomic_DNA"/>
</dbReference>
<organism evidence="1 2">
    <name type="scientific">Piscirickettsia litoralis</name>
    <dbReference type="NCBI Taxonomy" id="1891921"/>
    <lineage>
        <taxon>Bacteria</taxon>
        <taxon>Pseudomonadati</taxon>
        <taxon>Pseudomonadota</taxon>
        <taxon>Gammaproteobacteria</taxon>
        <taxon>Thiotrichales</taxon>
        <taxon>Piscirickettsiaceae</taxon>
        <taxon>Piscirickettsia</taxon>
    </lineage>
</organism>
<keyword evidence="2" id="KW-1185">Reference proteome</keyword>
<comment type="caution">
    <text evidence="1">The sequence shown here is derived from an EMBL/GenBank/DDBJ whole genome shotgun (WGS) entry which is preliminary data.</text>
</comment>
<proteinExistence type="predicted"/>